<dbReference type="Proteomes" id="UP000287651">
    <property type="component" value="Unassembled WGS sequence"/>
</dbReference>
<dbReference type="EMBL" id="AMZH03001334">
    <property type="protein sequence ID" value="RRT79690.1"/>
    <property type="molecule type" value="Genomic_DNA"/>
</dbReference>
<sequence length="185" mass="19868">MTLHRTSCLRLCDLASHHMSCMGTRGTTTCSTELSRMPHASQSVLAGHPEHRWPLRGCIQVAVDGGEEHEEPTHVSRASKRRRQALVRQSWRPSHGKATGGRRHGTGSCILFVLTSGFSIDVEGTTPEGGPPPEGGGPPKSSALSGVEEPCGRWPPALPTVVLASEFWTRLLPLTLTLSSSSAQF</sequence>
<dbReference type="AlphaFoldDB" id="A0A427ATX5"/>
<gene>
    <name evidence="2" type="ORF">B296_00012062</name>
</gene>
<feature type="region of interest" description="Disordered" evidence="1">
    <location>
        <begin position="121"/>
        <end position="150"/>
    </location>
</feature>
<reference evidence="2 3" key="1">
    <citation type="journal article" date="2014" name="Agronomy (Basel)">
        <title>A Draft Genome Sequence for Ensete ventricosum, the Drought-Tolerant Tree Against Hunger.</title>
        <authorList>
            <person name="Harrison J."/>
            <person name="Moore K.A."/>
            <person name="Paszkiewicz K."/>
            <person name="Jones T."/>
            <person name="Grant M."/>
            <person name="Ambacheew D."/>
            <person name="Muzemil S."/>
            <person name="Studholme D.J."/>
        </authorList>
    </citation>
    <scope>NUCLEOTIDE SEQUENCE [LARGE SCALE GENOMIC DNA]</scope>
</reference>
<protein>
    <submittedName>
        <fullName evidence="2">Uncharacterized protein</fullName>
    </submittedName>
</protein>
<accession>A0A427ATX5</accession>
<evidence type="ECO:0000313" key="2">
    <source>
        <dbReference type="EMBL" id="RRT79690.1"/>
    </source>
</evidence>
<feature type="region of interest" description="Disordered" evidence="1">
    <location>
        <begin position="66"/>
        <end position="104"/>
    </location>
</feature>
<comment type="caution">
    <text evidence="2">The sequence shown here is derived from an EMBL/GenBank/DDBJ whole genome shotgun (WGS) entry which is preliminary data.</text>
</comment>
<name>A0A427ATX5_ENSVE</name>
<proteinExistence type="predicted"/>
<organism evidence="2 3">
    <name type="scientific">Ensete ventricosum</name>
    <name type="common">Abyssinian banana</name>
    <name type="synonym">Musa ensete</name>
    <dbReference type="NCBI Taxonomy" id="4639"/>
    <lineage>
        <taxon>Eukaryota</taxon>
        <taxon>Viridiplantae</taxon>
        <taxon>Streptophyta</taxon>
        <taxon>Embryophyta</taxon>
        <taxon>Tracheophyta</taxon>
        <taxon>Spermatophyta</taxon>
        <taxon>Magnoliopsida</taxon>
        <taxon>Liliopsida</taxon>
        <taxon>Zingiberales</taxon>
        <taxon>Musaceae</taxon>
        <taxon>Ensete</taxon>
    </lineage>
</organism>
<evidence type="ECO:0000313" key="3">
    <source>
        <dbReference type="Proteomes" id="UP000287651"/>
    </source>
</evidence>
<evidence type="ECO:0000256" key="1">
    <source>
        <dbReference type="SAM" id="MobiDB-lite"/>
    </source>
</evidence>